<sequence>MYNRLKEIYGDSLVRRSMPDDFQKYEWFYGPTNDYIGIEKSELGEKDMLLLAAFMERASQVQFDMSSTENWWHSLLYANEYSAPDHPYPPQMHCRFIHFHFVDAFQHKEDWKEALTAFFETPIELIWENATSGVLVEVFPKNHKPEESPPYSDIIDTTASDFYSNVKLFIGSSRSIDENAKFAFDWEKKCFDLSRLSQKKMAIHTFEQAIPYLVTGQLEPELVTQFKQQFGPVLEEDQELLQSIKVFIENNLNVSLTAKKLFMHRNSLQYRIDKFSERTGIDIKNFQGALAAYLALIILETEK</sequence>
<comment type="caution">
    <text evidence="2">The sequence shown here is derived from an EMBL/GenBank/DDBJ whole genome shotgun (WGS) entry which is preliminary data.</text>
</comment>
<evidence type="ECO:0000313" key="2">
    <source>
        <dbReference type="EMBL" id="MBM7620795.1"/>
    </source>
</evidence>
<evidence type="ECO:0000259" key="1">
    <source>
        <dbReference type="Pfam" id="PF13556"/>
    </source>
</evidence>
<proteinExistence type="predicted"/>
<dbReference type="InterPro" id="IPR025736">
    <property type="entry name" value="PucR_C-HTH_dom"/>
</dbReference>
<dbReference type="PANTHER" id="PTHR33744">
    <property type="entry name" value="CARBOHYDRATE DIACID REGULATOR"/>
    <property type="match status" value="1"/>
</dbReference>
<gene>
    <name evidence="2" type="ORF">JOC95_002650</name>
</gene>
<reference evidence="2 3" key="1">
    <citation type="submission" date="2021-01" db="EMBL/GenBank/DDBJ databases">
        <title>Genomic Encyclopedia of Type Strains, Phase IV (KMG-IV): sequencing the most valuable type-strain genomes for metagenomic binning, comparative biology and taxonomic classification.</title>
        <authorList>
            <person name="Goeker M."/>
        </authorList>
    </citation>
    <scope>NUCLEOTIDE SEQUENCE [LARGE SCALE GENOMIC DNA]</scope>
    <source>
        <strain evidence="2 3">DSM 25879</strain>
    </source>
</reference>
<dbReference type="PANTHER" id="PTHR33744:SF15">
    <property type="entry name" value="CARBOHYDRATE DIACID REGULATOR"/>
    <property type="match status" value="1"/>
</dbReference>
<dbReference type="Proteomes" id="UP000737402">
    <property type="component" value="Unassembled WGS sequence"/>
</dbReference>
<name>A0ABS2P2Z5_9BACI</name>
<dbReference type="InterPro" id="IPR042070">
    <property type="entry name" value="PucR_C-HTH_sf"/>
</dbReference>
<dbReference type="RefSeq" id="WP_204416848.1">
    <property type="nucleotide sequence ID" value="NZ_JAFBED010000005.1"/>
</dbReference>
<dbReference type="Gene3D" id="1.10.10.2840">
    <property type="entry name" value="PucR C-terminal helix-turn-helix domain"/>
    <property type="match status" value="1"/>
</dbReference>
<dbReference type="EMBL" id="JAFBED010000005">
    <property type="protein sequence ID" value="MBM7620795.1"/>
    <property type="molecule type" value="Genomic_DNA"/>
</dbReference>
<dbReference type="InterPro" id="IPR051448">
    <property type="entry name" value="CdaR-like_regulators"/>
</dbReference>
<protein>
    <recommendedName>
        <fullName evidence="1">PucR C-terminal helix-turn-helix domain-containing protein</fullName>
    </recommendedName>
</protein>
<keyword evidence="3" id="KW-1185">Reference proteome</keyword>
<organism evidence="2 3">
    <name type="scientific">Sutcliffiella tianshenii</name>
    <dbReference type="NCBI Taxonomy" id="1463404"/>
    <lineage>
        <taxon>Bacteria</taxon>
        <taxon>Bacillati</taxon>
        <taxon>Bacillota</taxon>
        <taxon>Bacilli</taxon>
        <taxon>Bacillales</taxon>
        <taxon>Bacillaceae</taxon>
        <taxon>Sutcliffiella</taxon>
    </lineage>
</organism>
<evidence type="ECO:0000313" key="3">
    <source>
        <dbReference type="Proteomes" id="UP000737402"/>
    </source>
</evidence>
<dbReference type="Pfam" id="PF13556">
    <property type="entry name" value="HTH_30"/>
    <property type="match status" value="1"/>
</dbReference>
<accession>A0ABS2P2Z5</accession>
<feature type="domain" description="PucR C-terminal helix-turn-helix" evidence="1">
    <location>
        <begin position="240"/>
        <end position="298"/>
    </location>
</feature>